<keyword evidence="1" id="KW-0121">Carboxypeptidase</keyword>
<name>A0ABP6GA91_9ACTN</name>
<keyword evidence="13" id="KW-1185">Reference proteome</keyword>
<evidence type="ECO:0000256" key="9">
    <source>
        <dbReference type="SAM" id="MobiDB-lite"/>
    </source>
</evidence>
<comment type="caution">
    <text evidence="12">The sequence shown here is derived from an EMBL/GenBank/DDBJ whole genome shotgun (WGS) entry which is preliminary data.</text>
</comment>
<dbReference type="InterPro" id="IPR023346">
    <property type="entry name" value="Lysozyme-like_dom_sf"/>
</dbReference>
<evidence type="ECO:0000313" key="13">
    <source>
        <dbReference type="Proteomes" id="UP001501842"/>
    </source>
</evidence>
<evidence type="ECO:0000256" key="6">
    <source>
        <dbReference type="ARBA" id="ARBA00023268"/>
    </source>
</evidence>
<evidence type="ECO:0000256" key="8">
    <source>
        <dbReference type="ARBA" id="ARBA00049902"/>
    </source>
</evidence>
<evidence type="ECO:0000259" key="11">
    <source>
        <dbReference type="Pfam" id="PF00912"/>
    </source>
</evidence>
<feature type="domain" description="Penicillin-binding protein transpeptidase" evidence="10">
    <location>
        <begin position="592"/>
        <end position="791"/>
    </location>
</feature>
<keyword evidence="2" id="KW-0645">Protease</keyword>
<dbReference type="SUPFAM" id="SSF53955">
    <property type="entry name" value="Lysozyme-like"/>
    <property type="match status" value="1"/>
</dbReference>
<evidence type="ECO:0000259" key="10">
    <source>
        <dbReference type="Pfam" id="PF00905"/>
    </source>
</evidence>
<feature type="region of interest" description="Disordered" evidence="9">
    <location>
        <begin position="1"/>
        <end position="87"/>
    </location>
</feature>
<accession>A0ABP6GA91</accession>
<dbReference type="InterPro" id="IPR012338">
    <property type="entry name" value="Beta-lactam/transpept-like"/>
</dbReference>
<sequence>MSNPTYGPGHGAPGHEPEDDWFRPAPQAREEIYRESEYGNSAPPQFEPYQEAPYDGGYGHNGNSVHSNGYDAYSDGGQSYDAPYAAPNGQEYGSVSVNGADPYSSMGRAGVNGSTGYDDGYGYGDPGETRLDGAPIRDMNPPGGGSGDGDGGDDGKPGREGWKKYLPNWKIVAGVCALGLVASITLVGVGYATTETPNLEEDVKSEVLAQGSKVYWAKSKPTDKPMFQIGGARELVTIDKIPEHVRQAVMAAEQREFMTEGGISLKGLTRAVYTTVTGGQVQGGSTITQQLARNYLQGLSQERSLSRKYKEIFSAIKMDNAYPKDDILEAYLNTIDYGRNSQGIQAASRAYFGINVDKLNIYQGALLAAMIQRPSYFKTTGDPAKVPELKAAQERWEYVLDGMVKKGWMTADQRKNAVWPDTASTWNWSKGSDQSGYIHNRILHELKQVPGVDVDHLSTKGYKITLSLEKRLMVAAKNAVLQQGPKLSKKQKKLIRTGLVAVDPENGEIRAFYGGDHKLEVSDAALVENKQVGSSFKPYVLAAMLKQNHNIKSLIEGRSPICLNGATGDVIPGKNSEDACDSASGYWLRSTHGGTQAISMTEAMAQSNNTSFVRLALKLDGGLDTVIDTARQFGIPERYEFEKVSSLPLGVAGYPALYQASGYAAFANGGKRVTPHMVTKVVDASGKEILLPWKKQEKQVLTKDQADQVTYTLQQVVTRGTGQSARLLDRQAAGKTGTTEGGAATWFVGYTPQLSAAATVFHQKSESMQPFIGERASYGGVYPAAIWKAFMTEAMKGVEPKVFDAPTYSGTQKKFDTPKPKPTKTEEECNPLMQLAGQCGDGNNHGNPNPQDLPGCSQGQLPPAVACDPNKPPPGEENNPPDWWCPWHRDYPACQGNGNGNGNPNQPVDADGDGIPAGEDQNDNDPNYPNPQHP</sequence>
<keyword evidence="6" id="KW-0511">Multifunctional enzyme</keyword>
<evidence type="ECO:0000256" key="5">
    <source>
        <dbReference type="ARBA" id="ARBA00022801"/>
    </source>
</evidence>
<comment type="catalytic activity">
    <reaction evidence="8">
        <text>[GlcNAc-(1-&gt;4)-Mur2Ac(oyl-L-Ala-gamma-D-Glu-L-Lys-D-Ala-D-Ala)](n)-di-trans,octa-cis-undecaprenyl diphosphate + beta-D-GlcNAc-(1-&gt;4)-Mur2Ac(oyl-L-Ala-gamma-D-Glu-L-Lys-D-Ala-D-Ala)-di-trans,octa-cis-undecaprenyl diphosphate = [GlcNAc-(1-&gt;4)-Mur2Ac(oyl-L-Ala-gamma-D-Glu-L-Lys-D-Ala-D-Ala)](n+1)-di-trans,octa-cis-undecaprenyl diphosphate + di-trans,octa-cis-undecaprenyl diphosphate + H(+)</text>
        <dbReference type="Rhea" id="RHEA:23708"/>
        <dbReference type="Rhea" id="RHEA-COMP:9602"/>
        <dbReference type="Rhea" id="RHEA-COMP:9603"/>
        <dbReference type="ChEBI" id="CHEBI:15378"/>
        <dbReference type="ChEBI" id="CHEBI:58405"/>
        <dbReference type="ChEBI" id="CHEBI:60033"/>
        <dbReference type="ChEBI" id="CHEBI:78435"/>
        <dbReference type="EC" id="2.4.99.28"/>
    </reaction>
</comment>
<dbReference type="InterPro" id="IPR001264">
    <property type="entry name" value="Glyco_trans_51"/>
</dbReference>
<dbReference type="Proteomes" id="UP001501842">
    <property type="component" value="Unassembled WGS sequence"/>
</dbReference>
<evidence type="ECO:0000256" key="2">
    <source>
        <dbReference type="ARBA" id="ARBA00022670"/>
    </source>
</evidence>
<evidence type="ECO:0000256" key="1">
    <source>
        <dbReference type="ARBA" id="ARBA00022645"/>
    </source>
</evidence>
<keyword evidence="4" id="KW-0808">Transferase</keyword>
<dbReference type="RefSeq" id="WP_344448274.1">
    <property type="nucleotide sequence ID" value="NZ_BAAATZ010000002.1"/>
</dbReference>
<protein>
    <submittedName>
        <fullName evidence="12">Transglycosylase domain-containing protein</fullName>
    </submittedName>
</protein>
<dbReference type="InterPro" id="IPR001460">
    <property type="entry name" value="PCN-bd_Tpept"/>
</dbReference>
<proteinExistence type="predicted"/>
<keyword evidence="5" id="KW-0378">Hydrolase</keyword>
<dbReference type="InterPro" id="IPR050396">
    <property type="entry name" value="Glycosyltr_51/Transpeptidase"/>
</dbReference>
<gene>
    <name evidence="12" type="ORF">GCM10010439_03460</name>
</gene>
<organism evidence="12 13">
    <name type="scientific">Actinocorallia aurantiaca</name>
    <dbReference type="NCBI Taxonomy" id="46204"/>
    <lineage>
        <taxon>Bacteria</taxon>
        <taxon>Bacillati</taxon>
        <taxon>Actinomycetota</taxon>
        <taxon>Actinomycetes</taxon>
        <taxon>Streptosporangiales</taxon>
        <taxon>Thermomonosporaceae</taxon>
        <taxon>Actinocorallia</taxon>
    </lineage>
</organism>
<evidence type="ECO:0000256" key="3">
    <source>
        <dbReference type="ARBA" id="ARBA00022676"/>
    </source>
</evidence>
<evidence type="ECO:0000313" key="12">
    <source>
        <dbReference type="EMBL" id="GAA2718994.1"/>
    </source>
</evidence>
<comment type="catalytic activity">
    <reaction evidence="7">
        <text>Preferential cleavage: (Ac)2-L-Lys-D-Ala-|-D-Ala. Also transpeptidation of peptidyl-alanyl moieties that are N-acyl substituents of D-alanine.</text>
        <dbReference type="EC" id="3.4.16.4"/>
    </reaction>
</comment>
<dbReference type="Pfam" id="PF00905">
    <property type="entry name" value="Transpeptidase"/>
    <property type="match status" value="1"/>
</dbReference>
<evidence type="ECO:0000256" key="7">
    <source>
        <dbReference type="ARBA" id="ARBA00034000"/>
    </source>
</evidence>
<dbReference type="PANTHER" id="PTHR32282">
    <property type="entry name" value="BINDING PROTEIN TRANSPEPTIDASE, PUTATIVE-RELATED"/>
    <property type="match status" value="1"/>
</dbReference>
<dbReference type="EMBL" id="BAAATZ010000002">
    <property type="protein sequence ID" value="GAA2718994.1"/>
    <property type="molecule type" value="Genomic_DNA"/>
</dbReference>
<dbReference type="Pfam" id="PF00912">
    <property type="entry name" value="Transgly"/>
    <property type="match status" value="1"/>
</dbReference>
<dbReference type="Gene3D" id="1.10.3810.10">
    <property type="entry name" value="Biosynthetic peptidoglycan transglycosylase-like"/>
    <property type="match status" value="1"/>
</dbReference>
<feature type="compositionally biased region" description="Basic and acidic residues" evidence="9">
    <location>
        <begin position="813"/>
        <end position="827"/>
    </location>
</feature>
<feature type="domain" description="Glycosyl transferase family 51" evidence="11">
    <location>
        <begin position="232"/>
        <end position="403"/>
    </location>
</feature>
<dbReference type="PANTHER" id="PTHR32282:SF34">
    <property type="entry name" value="PENICILLIN-BINDING PROTEIN 1A"/>
    <property type="match status" value="1"/>
</dbReference>
<dbReference type="Gene3D" id="3.40.710.10">
    <property type="entry name" value="DD-peptidase/beta-lactamase superfamily"/>
    <property type="match status" value="1"/>
</dbReference>
<feature type="compositionally biased region" description="Basic and acidic residues" evidence="9">
    <location>
        <begin position="13"/>
        <end position="37"/>
    </location>
</feature>
<dbReference type="SUPFAM" id="SSF56601">
    <property type="entry name" value="beta-lactamase/transpeptidase-like"/>
    <property type="match status" value="1"/>
</dbReference>
<feature type="region of interest" description="Disordered" evidence="9">
    <location>
        <begin position="117"/>
        <end position="160"/>
    </location>
</feature>
<keyword evidence="3" id="KW-0328">Glycosyltransferase</keyword>
<evidence type="ECO:0000256" key="4">
    <source>
        <dbReference type="ARBA" id="ARBA00022679"/>
    </source>
</evidence>
<feature type="region of interest" description="Disordered" evidence="9">
    <location>
        <begin position="807"/>
        <end position="934"/>
    </location>
</feature>
<dbReference type="InterPro" id="IPR036950">
    <property type="entry name" value="PBP_transglycosylase"/>
</dbReference>
<reference evidence="13" key="1">
    <citation type="journal article" date="2019" name="Int. J. Syst. Evol. Microbiol.">
        <title>The Global Catalogue of Microorganisms (GCM) 10K type strain sequencing project: providing services to taxonomists for standard genome sequencing and annotation.</title>
        <authorList>
            <consortium name="The Broad Institute Genomics Platform"/>
            <consortium name="The Broad Institute Genome Sequencing Center for Infectious Disease"/>
            <person name="Wu L."/>
            <person name="Ma J."/>
        </authorList>
    </citation>
    <scope>NUCLEOTIDE SEQUENCE [LARGE SCALE GENOMIC DNA]</scope>
    <source>
        <strain evidence="13">JCM 8201</strain>
    </source>
</reference>